<organism evidence="2 3">
    <name type="scientific">Luteimonas flava</name>
    <dbReference type="NCBI Taxonomy" id="3115822"/>
    <lineage>
        <taxon>Bacteria</taxon>
        <taxon>Pseudomonadati</taxon>
        <taxon>Pseudomonadota</taxon>
        <taxon>Gammaproteobacteria</taxon>
        <taxon>Lysobacterales</taxon>
        <taxon>Lysobacteraceae</taxon>
        <taxon>Luteimonas</taxon>
    </lineage>
</organism>
<protein>
    <submittedName>
        <fullName evidence="2">Uncharacterized protein</fullName>
    </submittedName>
</protein>
<reference evidence="2 3" key="1">
    <citation type="submission" date="2024-01" db="EMBL/GenBank/DDBJ databases">
        <title>Novel species of the genus Luteimonas isolated from rivers.</title>
        <authorList>
            <person name="Lu H."/>
        </authorList>
    </citation>
    <scope>NUCLEOTIDE SEQUENCE [LARGE SCALE GENOMIC DNA]</scope>
    <source>
        <strain evidence="2 3">SMYT11W</strain>
    </source>
</reference>
<keyword evidence="3" id="KW-1185">Reference proteome</keyword>
<proteinExistence type="predicted"/>
<feature type="region of interest" description="Disordered" evidence="1">
    <location>
        <begin position="62"/>
        <end position="82"/>
    </location>
</feature>
<evidence type="ECO:0000313" key="3">
    <source>
        <dbReference type="Proteomes" id="UP001358324"/>
    </source>
</evidence>
<feature type="compositionally biased region" description="Polar residues" evidence="1">
    <location>
        <begin position="72"/>
        <end position="82"/>
    </location>
</feature>
<dbReference type="EMBL" id="JAZHBM010000001">
    <property type="protein sequence ID" value="MEF3080923.1"/>
    <property type="molecule type" value="Genomic_DNA"/>
</dbReference>
<evidence type="ECO:0000313" key="2">
    <source>
        <dbReference type="EMBL" id="MEF3080923.1"/>
    </source>
</evidence>
<comment type="caution">
    <text evidence="2">The sequence shown here is derived from an EMBL/GenBank/DDBJ whole genome shotgun (WGS) entry which is preliminary data.</text>
</comment>
<gene>
    <name evidence="2" type="ORF">V3391_01650</name>
</gene>
<dbReference type="Proteomes" id="UP001358324">
    <property type="component" value="Unassembled WGS sequence"/>
</dbReference>
<name>A0ABU7WAD0_9GAMM</name>
<sequence>MPSALAAEKRSCFTDHSGWREALSSVLGSRRIARTLDSGVRRHDGEEFQASVDQVGCAKNNAARHPIHRMTGQPQSITPATD</sequence>
<evidence type="ECO:0000256" key="1">
    <source>
        <dbReference type="SAM" id="MobiDB-lite"/>
    </source>
</evidence>
<accession>A0ABU7WAD0</accession>